<dbReference type="InterPro" id="IPR036890">
    <property type="entry name" value="HATPase_C_sf"/>
</dbReference>
<dbReference type="GO" id="GO:0005886">
    <property type="term" value="C:plasma membrane"/>
    <property type="evidence" value="ECO:0007669"/>
    <property type="project" value="UniProtKB-SubCell"/>
</dbReference>
<dbReference type="InterPro" id="IPR003661">
    <property type="entry name" value="HisK_dim/P_dom"/>
</dbReference>
<dbReference type="Pfam" id="PF00672">
    <property type="entry name" value="HAMP"/>
    <property type="match status" value="1"/>
</dbReference>
<evidence type="ECO:0000313" key="13">
    <source>
        <dbReference type="EMBL" id="PLX60987.1"/>
    </source>
</evidence>
<keyword evidence="10" id="KW-0472">Membrane</keyword>
<dbReference type="Proteomes" id="UP000235015">
    <property type="component" value="Unassembled WGS sequence"/>
</dbReference>
<dbReference type="CDD" id="cd00075">
    <property type="entry name" value="HATPase"/>
    <property type="match status" value="1"/>
</dbReference>
<dbReference type="PANTHER" id="PTHR44936:SF10">
    <property type="entry name" value="SENSOR PROTEIN RSTB"/>
    <property type="match status" value="1"/>
</dbReference>
<proteinExistence type="predicted"/>
<gene>
    <name evidence="13" type="ORF">C0630_13070</name>
</gene>
<sequence>MNNSDTRLKKSLFGATATTIAGVLLIFEILTFVSIAYFLMVPIAHRSANDLASFMIVSAHTWATIDPDKRPTFEYNLEHHSGVRIQKPISHIPSTRIVFPYIVLLRDSLAAQAQSSVTTSTNIIGGERWYWLDTIMDGKKIRFGVAEHRLGISMSITLTLIIVFVIAATLFSTFILVRRVTQPLSKLARVTSQLENGNLPPELPENGVAELASLAKSFNKMARNVSSLLANRTTLLTGIAHDLRTPLTRIRLALGLFAINKDPTPLIREIELDIAHMTCLIDESLAFGAGIEGKEKETVDINEVIRDLVVGCTHQENTISLTIENPIVIHVNVLALRRIIINLLSNALKYGNRQPINVACMRSSNLITIRIRDRGIGIPPDEQDRVFEPFYRIDKSRTLDSGGSGLGLAIAKQLADSNEWNIRLDETPGGGLTATLIIPVKN</sequence>
<dbReference type="Gene3D" id="3.30.565.10">
    <property type="entry name" value="Histidine kinase-like ATPase, C-terminal domain"/>
    <property type="match status" value="1"/>
</dbReference>
<dbReference type="GO" id="GO:0005524">
    <property type="term" value="F:ATP binding"/>
    <property type="evidence" value="ECO:0007669"/>
    <property type="project" value="UniProtKB-KW"/>
</dbReference>
<evidence type="ECO:0000256" key="6">
    <source>
        <dbReference type="ARBA" id="ARBA00022679"/>
    </source>
</evidence>
<dbReference type="PRINTS" id="PR00344">
    <property type="entry name" value="BCTRLSENSOR"/>
</dbReference>
<evidence type="ECO:0000256" key="1">
    <source>
        <dbReference type="ARBA" id="ARBA00000085"/>
    </source>
</evidence>
<dbReference type="InterPro" id="IPR003594">
    <property type="entry name" value="HATPase_dom"/>
</dbReference>
<keyword evidence="10" id="KW-1133">Transmembrane helix</keyword>
<dbReference type="SUPFAM" id="SSF55874">
    <property type="entry name" value="ATPase domain of HSP90 chaperone/DNA topoisomerase II/histidine kinase"/>
    <property type="match status" value="1"/>
</dbReference>
<dbReference type="InterPro" id="IPR050980">
    <property type="entry name" value="2C_sensor_his_kinase"/>
</dbReference>
<reference evidence="13 14" key="1">
    <citation type="submission" date="2017-11" db="EMBL/GenBank/DDBJ databases">
        <title>Genome-resolved metagenomics identifies genetic mobility, metabolic interactions, and unexpected diversity in perchlorate-reducing communities.</title>
        <authorList>
            <person name="Barnum T.P."/>
            <person name="Figueroa I.A."/>
            <person name="Carlstrom C.I."/>
            <person name="Lucas L.N."/>
            <person name="Engelbrektson A.L."/>
            <person name="Coates J.D."/>
        </authorList>
    </citation>
    <scope>NUCLEOTIDE SEQUENCE [LARGE SCALE GENOMIC DNA]</scope>
    <source>
        <strain evidence="13">BM301</strain>
    </source>
</reference>
<keyword evidence="8" id="KW-0418">Kinase</keyword>
<accession>A0A2N6CUY7</accession>
<dbReference type="CDD" id="cd06225">
    <property type="entry name" value="HAMP"/>
    <property type="match status" value="1"/>
</dbReference>
<comment type="caution">
    <text evidence="13">The sequence shown here is derived from an EMBL/GenBank/DDBJ whole genome shotgun (WGS) entry which is preliminary data.</text>
</comment>
<keyword evidence="9" id="KW-0067">ATP-binding</keyword>
<evidence type="ECO:0000256" key="5">
    <source>
        <dbReference type="ARBA" id="ARBA00022553"/>
    </source>
</evidence>
<dbReference type="Pfam" id="PF00512">
    <property type="entry name" value="HisKA"/>
    <property type="match status" value="1"/>
</dbReference>
<keyword evidence="7" id="KW-0547">Nucleotide-binding</keyword>
<dbReference type="PROSITE" id="PS50109">
    <property type="entry name" value="HIS_KIN"/>
    <property type="match status" value="1"/>
</dbReference>
<evidence type="ECO:0000259" key="11">
    <source>
        <dbReference type="PROSITE" id="PS50109"/>
    </source>
</evidence>
<feature type="transmembrane region" description="Helical" evidence="10">
    <location>
        <begin position="152"/>
        <end position="177"/>
    </location>
</feature>
<organism evidence="13 14">
    <name type="scientific">Sedimenticola selenatireducens</name>
    <dbReference type="NCBI Taxonomy" id="191960"/>
    <lineage>
        <taxon>Bacteria</taxon>
        <taxon>Pseudomonadati</taxon>
        <taxon>Pseudomonadota</taxon>
        <taxon>Gammaproteobacteria</taxon>
        <taxon>Chromatiales</taxon>
        <taxon>Sedimenticolaceae</taxon>
        <taxon>Sedimenticola</taxon>
    </lineage>
</organism>
<feature type="domain" description="HAMP" evidence="12">
    <location>
        <begin position="178"/>
        <end position="230"/>
    </location>
</feature>
<evidence type="ECO:0000256" key="2">
    <source>
        <dbReference type="ARBA" id="ARBA00004651"/>
    </source>
</evidence>
<dbReference type="SUPFAM" id="SSF158472">
    <property type="entry name" value="HAMP domain-like"/>
    <property type="match status" value="1"/>
</dbReference>
<dbReference type="EC" id="2.7.13.3" evidence="3"/>
<evidence type="ECO:0000256" key="8">
    <source>
        <dbReference type="ARBA" id="ARBA00022777"/>
    </source>
</evidence>
<dbReference type="RefSeq" id="WP_273439932.1">
    <property type="nucleotide sequence ID" value="NZ_CAXXYC010000004.1"/>
</dbReference>
<dbReference type="STRING" id="1111735.GCA_000428045_00051"/>
<evidence type="ECO:0000313" key="14">
    <source>
        <dbReference type="Proteomes" id="UP000235015"/>
    </source>
</evidence>
<evidence type="ECO:0000256" key="10">
    <source>
        <dbReference type="SAM" id="Phobius"/>
    </source>
</evidence>
<dbReference type="EMBL" id="PKUN01000022">
    <property type="protein sequence ID" value="PLX60987.1"/>
    <property type="molecule type" value="Genomic_DNA"/>
</dbReference>
<dbReference type="PROSITE" id="PS50885">
    <property type="entry name" value="HAMP"/>
    <property type="match status" value="1"/>
</dbReference>
<dbReference type="InterPro" id="IPR004358">
    <property type="entry name" value="Sig_transdc_His_kin-like_C"/>
</dbReference>
<evidence type="ECO:0000259" key="12">
    <source>
        <dbReference type="PROSITE" id="PS50885"/>
    </source>
</evidence>
<evidence type="ECO:0000256" key="9">
    <source>
        <dbReference type="ARBA" id="ARBA00022840"/>
    </source>
</evidence>
<dbReference type="SUPFAM" id="SSF47384">
    <property type="entry name" value="Homodimeric domain of signal transducing histidine kinase"/>
    <property type="match status" value="1"/>
</dbReference>
<dbReference type="CDD" id="cd00082">
    <property type="entry name" value="HisKA"/>
    <property type="match status" value="1"/>
</dbReference>
<protein>
    <recommendedName>
        <fullName evidence="3">histidine kinase</fullName>
        <ecNumber evidence="3">2.7.13.3</ecNumber>
    </recommendedName>
</protein>
<dbReference type="GO" id="GO:0000155">
    <property type="term" value="F:phosphorelay sensor kinase activity"/>
    <property type="evidence" value="ECO:0007669"/>
    <property type="project" value="InterPro"/>
</dbReference>
<name>A0A2N6CUY7_9GAMM</name>
<dbReference type="SMART" id="SM00388">
    <property type="entry name" value="HisKA"/>
    <property type="match status" value="1"/>
</dbReference>
<comment type="catalytic activity">
    <reaction evidence="1">
        <text>ATP + protein L-histidine = ADP + protein N-phospho-L-histidine.</text>
        <dbReference type="EC" id="2.7.13.3"/>
    </reaction>
</comment>
<evidence type="ECO:0000256" key="3">
    <source>
        <dbReference type="ARBA" id="ARBA00012438"/>
    </source>
</evidence>
<feature type="transmembrane region" description="Helical" evidence="10">
    <location>
        <begin position="12"/>
        <end position="40"/>
    </location>
</feature>
<comment type="subcellular location">
    <subcellularLocation>
        <location evidence="2">Cell membrane</location>
        <topology evidence="2">Multi-pass membrane protein</topology>
    </subcellularLocation>
</comment>
<keyword evidence="4" id="KW-1003">Cell membrane</keyword>
<dbReference type="PANTHER" id="PTHR44936">
    <property type="entry name" value="SENSOR PROTEIN CREC"/>
    <property type="match status" value="1"/>
</dbReference>
<keyword evidence="5" id="KW-0597">Phosphoprotein</keyword>
<dbReference type="AlphaFoldDB" id="A0A2N6CUY7"/>
<dbReference type="Pfam" id="PF02518">
    <property type="entry name" value="HATPase_c"/>
    <property type="match status" value="1"/>
</dbReference>
<dbReference type="SMART" id="SM00304">
    <property type="entry name" value="HAMP"/>
    <property type="match status" value="1"/>
</dbReference>
<dbReference type="Gene3D" id="1.10.8.500">
    <property type="entry name" value="HAMP domain in histidine kinase"/>
    <property type="match status" value="1"/>
</dbReference>
<keyword evidence="6" id="KW-0808">Transferase</keyword>
<feature type="domain" description="Histidine kinase" evidence="11">
    <location>
        <begin position="238"/>
        <end position="442"/>
    </location>
</feature>
<evidence type="ECO:0000256" key="4">
    <source>
        <dbReference type="ARBA" id="ARBA00022475"/>
    </source>
</evidence>
<dbReference type="InterPro" id="IPR003660">
    <property type="entry name" value="HAMP_dom"/>
</dbReference>
<dbReference type="SMART" id="SM00387">
    <property type="entry name" value="HATPase_c"/>
    <property type="match status" value="1"/>
</dbReference>
<dbReference type="Gene3D" id="1.10.287.130">
    <property type="match status" value="1"/>
</dbReference>
<dbReference type="InterPro" id="IPR036097">
    <property type="entry name" value="HisK_dim/P_sf"/>
</dbReference>
<dbReference type="InterPro" id="IPR005467">
    <property type="entry name" value="His_kinase_dom"/>
</dbReference>
<evidence type="ECO:0000256" key="7">
    <source>
        <dbReference type="ARBA" id="ARBA00022741"/>
    </source>
</evidence>
<keyword evidence="10" id="KW-0812">Transmembrane</keyword>